<dbReference type="EMBL" id="LWDP01000006">
    <property type="protein sequence ID" value="ORD94950.1"/>
    <property type="molecule type" value="Genomic_DNA"/>
</dbReference>
<proteinExistence type="predicted"/>
<dbReference type="VEuPathDB" id="MicrosporidiaDB:ECANGB1_1925"/>
<evidence type="ECO:0000313" key="2">
    <source>
        <dbReference type="Proteomes" id="UP000192639"/>
    </source>
</evidence>
<dbReference type="AlphaFoldDB" id="A0A1Y1S9S7"/>
<name>A0A1Y1S9S7_9MICR</name>
<accession>A0A1Y1S9S7</accession>
<comment type="caution">
    <text evidence="1">The sequence shown here is derived from an EMBL/GenBank/DDBJ whole genome shotgun (WGS) entry which is preliminary data.</text>
</comment>
<protein>
    <submittedName>
        <fullName evidence="1">Uncharacterized protein</fullName>
    </submittedName>
</protein>
<organism evidence="1 2">
    <name type="scientific">Enterospora canceri</name>
    <dbReference type="NCBI Taxonomy" id="1081671"/>
    <lineage>
        <taxon>Eukaryota</taxon>
        <taxon>Fungi</taxon>
        <taxon>Fungi incertae sedis</taxon>
        <taxon>Microsporidia</taxon>
        <taxon>Enterocytozoonidae</taxon>
        <taxon>Enterospora</taxon>
    </lineage>
</organism>
<reference evidence="1 2" key="1">
    <citation type="journal article" date="2017" name="Environ. Microbiol.">
        <title>Decay of the glycolytic pathway and adaptation to intranuclear parasitism within Enterocytozoonidae microsporidia.</title>
        <authorList>
            <person name="Wiredu Boakye D."/>
            <person name="Jaroenlak P."/>
            <person name="Prachumwat A."/>
            <person name="Williams T.A."/>
            <person name="Bateman K.S."/>
            <person name="Itsathitphaisarn O."/>
            <person name="Sritunyalucksana K."/>
            <person name="Paszkiewicz K.H."/>
            <person name="Moore K.A."/>
            <person name="Stentiford G.D."/>
            <person name="Williams B.A."/>
        </authorList>
    </citation>
    <scope>NUCLEOTIDE SEQUENCE [LARGE SCALE GENOMIC DNA]</scope>
    <source>
        <strain evidence="1 2">GB1</strain>
    </source>
</reference>
<gene>
    <name evidence="1" type="ORF">ECANGB1_1925</name>
</gene>
<evidence type="ECO:0000313" key="1">
    <source>
        <dbReference type="EMBL" id="ORD94950.1"/>
    </source>
</evidence>
<dbReference type="Proteomes" id="UP000192639">
    <property type="component" value="Unassembled WGS sequence"/>
</dbReference>
<keyword evidence="2" id="KW-1185">Reference proteome</keyword>
<sequence length="61" mass="7511">MNKYRIEYSIYLEKIISNKIYFLYLINKEPKRYSASSILIRYSCIILKVDQANYSLLYFIW</sequence>